<evidence type="ECO:0000313" key="3">
    <source>
        <dbReference type="Proteomes" id="UP001152622"/>
    </source>
</evidence>
<accession>A0A9Q1J755</accession>
<dbReference type="AlphaFoldDB" id="A0A9Q1J755"/>
<name>A0A9Q1J755_SYNKA</name>
<feature type="region of interest" description="Disordered" evidence="1">
    <location>
        <begin position="1"/>
        <end position="22"/>
    </location>
</feature>
<evidence type="ECO:0000256" key="1">
    <source>
        <dbReference type="SAM" id="MobiDB-lite"/>
    </source>
</evidence>
<keyword evidence="3" id="KW-1185">Reference proteome</keyword>
<comment type="caution">
    <text evidence="2">The sequence shown here is derived from an EMBL/GenBank/DDBJ whole genome shotgun (WGS) entry which is preliminary data.</text>
</comment>
<sequence>MSRMALTEGQPGSLGAGDDGKVAEARDRRAAEGFYWAYSGTLLKLKVAFKMKAHLRQLSHQVVPVQMYYLTSFHLSLGP</sequence>
<protein>
    <submittedName>
        <fullName evidence="2">Uncharacterized protein</fullName>
    </submittedName>
</protein>
<reference evidence="2" key="1">
    <citation type="journal article" date="2023" name="Science">
        <title>Genome structures resolve the early diversification of teleost fishes.</title>
        <authorList>
            <person name="Parey E."/>
            <person name="Louis A."/>
            <person name="Montfort J."/>
            <person name="Bouchez O."/>
            <person name="Roques C."/>
            <person name="Iampietro C."/>
            <person name="Lluch J."/>
            <person name="Castinel A."/>
            <person name="Donnadieu C."/>
            <person name="Desvignes T."/>
            <person name="Floi Bucao C."/>
            <person name="Jouanno E."/>
            <person name="Wen M."/>
            <person name="Mejri S."/>
            <person name="Dirks R."/>
            <person name="Jansen H."/>
            <person name="Henkel C."/>
            <person name="Chen W.J."/>
            <person name="Zahm M."/>
            <person name="Cabau C."/>
            <person name="Klopp C."/>
            <person name="Thompson A.W."/>
            <person name="Robinson-Rechavi M."/>
            <person name="Braasch I."/>
            <person name="Lecointre G."/>
            <person name="Bobe J."/>
            <person name="Postlethwait J.H."/>
            <person name="Berthelot C."/>
            <person name="Roest Crollius H."/>
            <person name="Guiguen Y."/>
        </authorList>
    </citation>
    <scope>NUCLEOTIDE SEQUENCE</scope>
    <source>
        <strain evidence="2">WJC10195</strain>
    </source>
</reference>
<proteinExistence type="predicted"/>
<dbReference type="EMBL" id="JAINUF010000003">
    <property type="protein sequence ID" value="KAJ8369753.1"/>
    <property type="molecule type" value="Genomic_DNA"/>
</dbReference>
<dbReference type="Proteomes" id="UP001152622">
    <property type="component" value="Chromosome 3"/>
</dbReference>
<organism evidence="2 3">
    <name type="scientific">Synaphobranchus kaupii</name>
    <name type="common">Kaup's arrowtooth eel</name>
    <dbReference type="NCBI Taxonomy" id="118154"/>
    <lineage>
        <taxon>Eukaryota</taxon>
        <taxon>Metazoa</taxon>
        <taxon>Chordata</taxon>
        <taxon>Craniata</taxon>
        <taxon>Vertebrata</taxon>
        <taxon>Euteleostomi</taxon>
        <taxon>Actinopterygii</taxon>
        <taxon>Neopterygii</taxon>
        <taxon>Teleostei</taxon>
        <taxon>Anguilliformes</taxon>
        <taxon>Synaphobranchidae</taxon>
        <taxon>Synaphobranchus</taxon>
    </lineage>
</organism>
<gene>
    <name evidence="2" type="ORF">SKAU_G00097810</name>
</gene>
<evidence type="ECO:0000313" key="2">
    <source>
        <dbReference type="EMBL" id="KAJ8369753.1"/>
    </source>
</evidence>